<evidence type="ECO:0000256" key="6">
    <source>
        <dbReference type="ARBA" id="ARBA00022989"/>
    </source>
</evidence>
<keyword evidence="7 10" id="KW-0472">Membrane</keyword>
<evidence type="ECO:0000259" key="11">
    <source>
        <dbReference type="Pfam" id="PF00909"/>
    </source>
</evidence>
<evidence type="ECO:0000256" key="8">
    <source>
        <dbReference type="ARBA" id="ARBA00023177"/>
    </source>
</evidence>
<feature type="transmembrane region" description="Helical" evidence="10">
    <location>
        <begin position="101"/>
        <end position="118"/>
    </location>
</feature>
<name>A0A162JF73_9CLOT</name>
<feature type="transmembrane region" description="Helical" evidence="10">
    <location>
        <begin position="353"/>
        <end position="374"/>
    </location>
</feature>
<dbReference type="EMBL" id="LROR01000037">
    <property type="protein sequence ID" value="OBR95659.1"/>
    <property type="molecule type" value="Genomic_DNA"/>
</dbReference>
<dbReference type="InterPro" id="IPR018047">
    <property type="entry name" value="Ammonium_transpt_CS"/>
</dbReference>
<evidence type="ECO:0000256" key="5">
    <source>
        <dbReference type="ARBA" id="ARBA00022692"/>
    </source>
</evidence>
<dbReference type="EMBL" id="LITQ01000004">
    <property type="protein sequence ID" value="OAA94285.1"/>
    <property type="molecule type" value="Genomic_DNA"/>
</dbReference>
<evidence type="ECO:0000256" key="2">
    <source>
        <dbReference type="ARBA" id="ARBA00005887"/>
    </source>
</evidence>
<dbReference type="GO" id="GO:0008519">
    <property type="term" value="F:ammonium channel activity"/>
    <property type="evidence" value="ECO:0007669"/>
    <property type="project" value="InterPro"/>
</dbReference>
<evidence type="ECO:0000256" key="4">
    <source>
        <dbReference type="ARBA" id="ARBA00022475"/>
    </source>
</evidence>
<dbReference type="Pfam" id="PF00909">
    <property type="entry name" value="Ammonium_transp"/>
    <property type="match status" value="1"/>
</dbReference>
<accession>A0A162JF73</accession>
<feature type="transmembrane region" description="Helical" evidence="10">
    <location>
        <begin position="313"/>
        <end position="333"/>
    </location>
</feature>
<dbReference type="PATRIC" id="fig|1705578.3.peg.3455"/>
<evidence type="ECO:0000256" key="10">
    <source>
        <dbReference type="RuleBase" id="RU362002"/>
    </source>
</evidence>
<evidence type="ECO:0000313" key="15">
    <source>
        <dbReference type="Proteomes" id="UP000093694"/>
    </source>
</evidence>
<evidence type="ECO:0000256" key="7">
    <source>
        <dbReference type="ARBA" id="ARBA00023136"/>
    </source>
</evidence>
<keyword evidence="6 10" id="KW-1133">Transmembrane helix</keyword>
<evidence type="ECO:0000256" key="3">
    <source>
        <dbReference type="ARBA" id="ARBA00022448"/>
    </source>
</evidence>
<feature type="transmembrane region" description="Helical" evidence="10">
    <location>
        <begin position="130"/>
        <end position="150"/>
    </location>
</feature>
<dbReference type="InterPro" id="IPR029020">
    <property type="entry name" value="Ammonium/urea_transptr"/>
</dbReference>
<feature type="transmembrane region" description="Helical" evidence="10">
    <location>
        <begin position="226"/>
        <end position="246"/>
    </location>
</feature>
<dbReference type="NCBIfam" id="TIGR00836">
    <property type="entry name" value="amt"/>
    <property type="match status" value="1"/>
</dbReference>
<evidence type="ECO:0000313" key="12">
    <source>
        <dbReference type="EMBL" id="OAA94285.1"/>
    </source>
</evidence>
<evidence type="ECO:0000313" key="14">
    <source>
        <dbReference type="Proteomes" id="UP000077384"/>
    </source>
</evidence>
<keyword evidence="3 10" id="KW-0813">Transport</keyword>
<evidence type="ECO:0000256" key="1">
    <source>
        <dbReference type="ARBA" id="ARBA00004651"/>
    </source>
</evidence>
<keyword evidence="4" id="KW-1003">Cell membrane</keyword>
<feature type="transmembrane region" description="Helical" evidence="10">
    <location>
        <begin position="281"/>
        <end position="301"/>
    </location>
</feature>
<protein>
    <recommendedName>
        <fullName evidence="9 10">Ammonium transporter</fullName>
    </recommendedName>
</protein>
<sequence>MNGVNGADTVFVLISAALVMIMTPALALFYAGMVRGKNTLNSTLHSFSALAVISIQWILIGYTLCFGTDIGGIIGGFNFAGLKGVGFAPNADYAATIPQQVYMLFQLMFAIITPALISGSIAERMKFMPWVAFVLLWTTLVYDPIAHWVWGTGGWLKNLGALDFAGGNVVHISSGISGLVAALMLGKRKNVGKPSNLPMTCLGAAILWFGWYGFNAGSALAINDVAVNAFITTNTSAAASAISWSICELLYRKKVTSLGVASGIVAGLVAITPAAGFVSPLASILIGLIGGAICYTTVTFVKSKFGYDDALDAFGCHGVGGIWGGIATGIFAWKAINSAGASGLIHGNPKLVLIQLTAVVASVVYSAIVTFIIIKVIKAVSGIRVTDKDEQIGLDVTEHGEEAYGGMNI</sequence>
<feature type="transmembrane region" description="Helical" evidence="10">
    <location>
        <begin position="258"/>
        <end position="275"/>
    </location>
</feature>
<dbReference type="SUPFAM" id="SSF111352">
    <property type="entry name" value="Ammonium transporter"/>
    <property type="match status" value="1"/>
</dbReference>
<dbReference type="PROSITE" id="PS01219">
    <property type="entry name" value="AMMONIUM_TRANSP"/>
    <property type="match status" value="1"/>
</dbReference>
<keyword evidence="5 10" id="KW-0812">Transmembrane</keyword>
<comment type="caution">
    <text evidence="12">The sequence shown here is derived from an EMBL/GenBank/DDBJ whole genome shotgun (WGS) entry which is preliminary data.</text>
</comment>
<dbReference type="AlphaFoldDB" id="A0A162JF73"/>
<organism evidence="12 14">
    <name type="scientific">Clostridium coskatii</name>
    <dbReference type="NCBI Taxonomy" id="1705578"/>
    <lineage>
        <taxon>Bacteria</taxon>
        <taxon>Bacillati</taxon>
        <taxon>Bacillota</taxon>
        <taxon>Clostridia</taxon>
        <taxon>Eubacteriales</taxon>
        <taxon>Clostridiaceae</taxon>
        <taxon>Clostridium</taxon>
    </lineage>
</organism>
<dbReference type="Gene3D" id="1.10.3430.10">
    <property type="entry name" value="Ammonium transporter AmtB like domains"/>
    <property type="match status" value="1"/>
</dbReference>
<dbReference type="Proteomes" id="UP000093694">
    <property type="component" value="Unassembled WGS sequence"/>
</dbReference>
<feature type="transmembrane region" description="Helical" evidence="10">
    <location>
        <begin position="12"/>
        <end position="32"/>
    </location>
</feature>
<proteinExistence type="inferred from homology"/>
<dbReference type="InterPro" id="IPR001905">
    <property type="entry name" value="Ammonium_transpt"/>
</dbReference>
<gene>
    <name evidence="12" type="primary">nrgA_2</name>
    <name evidence="13" type="synonym">nrgA_1</name>
    <name evidence="13" type="ORF">CLCOS_14520</name>
    <name evidence="12" type="ORF">WX73_03385</name>
</gene>
<comment type="similarity">
    <text evidence="2 10">Belongs to the ammonia transporter channel (TC 1.A.11.2) family.</text>
</comment>
<feature type="transmembrane region" description="Helical" evidence="10">
    <location>
        <begin position="197"/>
        <end position="214"/>
    </location>
</feature>
<evidence type="ECO:0000256" key="9">
    <source>
        <dbReference type="ARBA" id="ARBA00050025"/>
    </source>
</evidence>
<feature type="transmembrane region" description="Helical" evidence="10">
    <location>
        <begin position="162"/>
        <end position="185"/>
    </location>
</feature>
<feature type="domain" description="Ammonium transporter AmtB-like" evidence="11">
    <location>
        <begin position="10"/>
        <end position="404"/>
    </location>
</feature>
<comment type="subcellular location">
    <subcellularLocation>
        <location evidence="1 10">Cell membrane</location>
        <topology evidence="1 10">Multi-pass membrane protein</topology>
    </subcellularLocation>
</comment>
<dbReference type="RefSeq" id="WP_013237086.1">
    <property type="nucleotide sequence ID" value="NZ_LITQ01000004.1"/>
</dbReference>
<reference evidence="13 15" key="2">
    <citation type="journal article" date="2016" name="Front. Microbiol.">
        <title>Industrial Acetogenic Biocatalysts: A Comparative Metabolic and Genomic Analysis.</title>
        <authorList>
            <person name="Bengelsdorf F."/>
            <person name="Poehlein A."/>
            <person name="Sonja S."/>
            <person name="Erz C."/>
            <person name="Hummel T."/>
            <person name="Hoffmeister S."/>
            <person name="Daniel R."/>
            <person name="Durre P."/>
        </authorList>
    </citation>
    <scope>NUCLEOTIDE SEQUENCE [LARGE SCALE GENOMIC DNA]</scope>
    <source>
        <strain evidence="13 15">PTA-10522</strain>
    </source>
</reference>
<dbReference type="Proteomes" id="UP000077384">
    <property type="component" value="Unassembled WGS sequence"/>
</dbReference>
<keyword evidence="8 10" id="KW-0924">Ammonia transport</keyword>
<evidence type="ECO:0000313" key="13">
    <source>
        <dbReference type="EMBL" id="OBR95659.1"/>
    </source>
</evidence>
<dbReference type="GO" id="GO:0005886">
    <property type="term" value="C:plasma membrane"/>
    <property type="evidence" value="ECO:0007669"/>
    <property type="project" value="UniProtKB-SubCell"/>
</dbReference>
<keyword evidence="15" id="KW-1185">Reference proteome</keyword>
<dbReference type="FunFam" id="1.10.3430.10:FF:000007">
    <property type="entry name" value="Ammonium transporter"/>
    <property type="match status" value="1"/>
</dbReference>
<dbReference type="PANTHER" id="PTHR43029:SF10">
    <property type="entry name" value="AMMONIUM TRANSPORTER MEP2"/>
    <property type="match status" value="1"/>
</dbReference>
<dbReference type="InterPro" id="IPR024041">
    <property type="entry name" value="NH4_transpt_AmtB-like_dom"/>
</dbReference>
<reference evidence="12 14" key="1">
    <citation type="journal article" date="2015" name="Biotechnol. Bioeng.">
        <title>Genome sequence and phenotypic characterization of Caulobacter segnis.</title>
        <authorList>
            <person name="Patel S."/>
            <person name="Fletcher B."/>
            <person name="Scott D.C."/>
            <person name="Ely B."/>
        </authorList>
    </citation>
    <scope>NUCLEOTIDE SEQUENCE [LARGE SCALE GENOMIC DNA]</scope>
    <source>
        <strain evidence="12 14">PS02</strain>
    </source>
</reference>
<dbReference type="PANTHER" id="PTHR43029">
    <property type="entry name" value="AMMONIUM TRANSPORTER MEP2"/>
    <property type="match status" value="1"/>
</dbReference>